<keyword evidence="1" id="KW-0472">Membrane</keyword>
<protein>
    <submittedName>
        <fullName evidence="2">Type II secretion system protein</fullName>
    </submittedName>
</protein>
<evidence type="ECO:0000256" key="1">
    <source>
        <dbReference type="SAM" id="Phobius"/>
    </source>
</evidence>
<evidence type="ECO:0000313" key="2">
    <source>
        <dbReference type="EMBL" id="MDL5032870.1"/>
    </source>
</evidence>
<accession>A0ABT7LJ25</accession>
<dbReference type="Pfam" id="PF07963">
    <property type="entry name" value="N_methyl"/>
    <property type="match status" value="1"/>
</dbReference>
<feature type="transmembrane region" description="Helical" evidence="1">
    <location>
        <begin position="20"/>
        <end position="38"/>
    </location>
</feature>
<gene>
    <name evidence="2" type="ORF">QRD43_13225</name>
</gene>
<comment type="caution">
    <text evidence="2">The sequence shown here is derived from an EMBL/GenBank/DDBJ whole genome shotgun (WGS) entry which is preliminary data.</text>
</comment>
<evidence type="ECO:0000313" key="3">
    <source>
        <dbReference type="Proteomes" id="UP001238603"/>
    </source>
</evidence>
<organism evidence="2 3">
    <name type="scientific">Roseateles subflavus</name>
    <dbReference type="NCBI Taxonomy" id="3053353"/>
    <lineage>
        <taxon>Bacteria</taxon>
        <taxon>Pseudomonadati</taxon>
        <taxon>Pseudomonadota</taxon>
        <taxon>Betaproteobacteria</taxon>
        <taxon>Burkholderiales</taxon>
        <taxon>Sphaerotilaceae</taxon>
        <taxon>Roseateles</taxon>
    </lineage>
</organism>
<proteinExistence type="predicted"/>
<dbReference type="Proteomes" id="UP001238603">
    <property type="component" value="Unassembled WGS sequence"/>
</dbReference>
<keyword evidence="1" id="KW-1133">Transmembrane helix</keyword>
<dbReference type="EMBL" id="JASVDS010000003">
    <property type="protein sequence ID" value="MDL5032870.1"/>
    <property type="molecule type" value="Genomic_DNA"/>
</dbReference>
<dbReference type="RefSeq" id="WP_285982939.1">
    <property type="nucleotide sequence ID" value="NZ_JASVDS010000003.1"/>
</dbReference>
<keyword evidence="3" id="KW-1185">Reference proteome</keyword>
<dbReference type="PROSITE" id="PS00409">
    <property type="entry name" value="PROKAR_NTER_METHYL"/>
    <property type="match status" value="1"/>
</dbReference>
<dbReference type="InterPro" id="IPR012902">
    <property type="entry name" value="N_methyl_site"/>
</dbReference>
<sequence>MRRVPSLPARGARGFSLLEAIVALTILGTSTVALMAWLQQSRDTLLRVERARDEAQLQLDAQAWLLTLNPSLRREGEVDLGGLQLRWTSELVGPERDENDYGGNLQPLWRLGLYRIHAQARRGEVTASWVQTQAGWRQRDQVGLSSGGP</sequence>
<keyword evidence="1" id="KW-0812">Transmembrane</keyword>
<reference evidence="2 3" key="1">
    <citation type="submission" date="2023-06" db="EMBL/GenBank/DDBJ databases">
        <title>Pelomonas sp. APW6 16S ribosomal RNA gene genome sequencing and assembly.</title>
        <authorList>
            <person name="Woo H."/>
        </authorList>
    </citation>
    <scope>NUCLEOTIDE SEQUENCE [LARGE SCALE GENOMIC DNA]</scope>
    <source>
        <strain evidence="2 3">APW6</strain>
    </source>
</reference>
<name>A0ABT7LJ25_9BURK</name>